<accession>A0A0H2RFB9</accession>
<evidence type="ECO:0000313" key="1">
    <source>
        <dbReference type="EMBL" id="KLO10484.1"/>
    </source>
</evidence>
<protein>
    <submittedName>
        <fullName evidence="1">Uncharacterized protein</fullName>
    </submittedName>
</protein>
<gene>
    <name evidence="1" type="ORF">SCHPADRAFT_906860</name>
</gene>
<dbReference type="AlphaFoldDB" id="A0A0H2RFB9"/>
<name>A0A0H2RFB9_9AGAM</name>
<dbReference type="EMBL" id="KQ086025">
    <property type="protein sequence ID" value="KLO10484.1"/>
    <property type="molecule type" value="Genomic_DNA"/>
</dbReference>
<proteinExistence type="predicted"/>
<dbReference type="Proteomes" id="UP000053477">
    <property type="component" value="Unassembled WGS sequence"/>
</dbReference>
<organism evidence="1 2">
    <name type="scientific">Schizopora paradoxa</name>
    <dbReference type="NCBI Taxonomy" id="27342"/>
    <lineage>
        <taxon>Eukaryota</taxon>
        <taxon>Fungi</taxon>
        <taxon>Dikarya</taxon>
        <taxon>Basidiomycota</taxon>
        <taxon>Agaricomycotina</taxon>
        <taxon>Agaricomycetes</taxon>
        <taxon>Hymenochaetales</taxon>
        <taxon>Schizoporaceae</taxon>
        <taxon>Schizopora</taxon>
    </lineage>
</organism>
<evidence type="ECO:0000313" key="2">
    <source>
        <dbReference type="Proteomes" id="UP000053477"/>
    </source>
</evidence>
<sequence length="118" mass="13171">MYSSQHASGKVRFCSHPYLRTGTSMQRANGKIRVRIDLRMNMEVFEHLSPGILEYAESHDCDEDGLTIDGVFRRPKAELLALSIATALVKHYTAHSRPDSLEVLALGAIDLLAELFKA</sequence>
<dbReference type="InParanoid" id="A0A0H2RFB9"/>
<reference evidence="1 2" key="1">
    <citation type="submission" date="2015-04" db="EMBL/GenBank/DDBJ databases">
        <title>Complete genome sequence of Schizopora paradoxa KUC8140, a cosmopolitan wood degrader in East Asia.</title>
        <authorList>
            <consortium name="DOE Joint Genome Institute"/>
            <person name="Min B."/>
            <person name="Park H."/>
            <person name="Jang Y."/>
            <person name="Kim J.-J."/>
            <person name="Kim K.H."/>
            <person name="Pangilinan J."/>
            <person name="Lipzen A."/>
            <person name="Riley R."/>
            <person name="Grigoriev I.V."/>
            <person name="Spatafora J.W."/>
            <person name="Choi I.-G."/>
        </authorList>
    </citation>
    <scope>NUCLEOTIDE SEQUENCE [LARGE SCALE GENOMIC DNA]</scope>
    <source>
        <strain evidence="1 2">KUC8140</strain>
    </source>
</reference>
<keyword evidence="2" id="KW-1185">Reference proteome</keyword>